<reference evidence="1 2" key="1">
    <citation type="journal article" date="2021" name="Commun. Biol.">
        <title>The genome of Shorea leprosula (Dipterocarpaceae) highlights the ecological relevance of drought in aseasonal tropical rainforests.</title>
        <authorList>
            <person name="Ng K.K.S."/>
            <person name="Kobayashi M.J."/>
            <person name="Fawcett J.A."/>
            <person name="Hatakeyama M."/>
            <person name="Paape T."/>
            <person name="Ng C.H."/>
            <person name="Ang C.C."/>
            <person name="Tnah L.H."/>
            <person name="Lee C.T."/>
            <person name="Nishiyama T."/>
            <person name="Sese J."/>
            <person name="O'Brien M.J."/>
            <person name="Copetti D."/>
            <person name="Mohd Noor M.I."/>
            <person name="Ong R.C."/>
            <person name="Putra M."/>
            <person name="Sireger I.Z."/>
            <person name="Indrioko S."/>
            <person name="Kosugi Y."/>
            <person name="Izuno A."/>
            <person name="Isagi Y."/>
            <person name="Lee S.L."/>
            <person name="Shimizu K.K."/>
        </authorList>
    </citation>
    <scope>NUCLEOTIDE SEQUENCE [LARGE SCALE GENOMIC DNA]</scope>
    <source>
        <strain evidence="1">214</strain>
    </source>
</reference>
<dbReference type="Proteomes" id="UP001054252">
    <property type="component" value="Unassembled WGS sequence"/>
</dbReference>
<accession>A0AAV5I182</accession>
<dbReference type="AlphaFoldDB" id="A0AAV5I182"/>
<name>A0AAV5I182_9ROSI</name>
<protein>
    <submittedName>
        <fullName evidence="1">Uncharacterized protein</fullName>
    </submittedName>
</protein>
<organism evidence="1 2">
    <name type="scientific">Rubroshorea leprosula</name>
    <dbReference type="NCBI Taxonomy" id="152421"/>
    <lineage>
        <taxon>Eukaryota</taxon>
        <taxon>Viridiplantae</taxon>
        <taxon>Streptophyta</taxon>
        <taxon>Embryophyta</taxon>
        <taxon>Tracheophyta</taxon>
        <taxon>Spermatophyta</taxon>
        <taxon>Magnoliopsida</taxon>
        <taxon>eudicotyledons</taxon>
        <taxon>Gunneridae</taxon>
        <taxon>Pentapetalae</taxon>
        <taxon>rosids</taxon>
        <taxon>malvids</taxon>
        <taxon>Malvales</taxon>
        <taxon>Dipterocarpaceae</taxon>
        <taxon>Rubroshorea</taxon>
    </lineage>
</organism>
<sequence>MAWSHGESVRVPIRPRWPRNLDTAFLILFSPRSVPWASDRRLVEGLSGTGRRVGHMADLCSRSADWCSRAQCRRLASD</sequence>
<proteinExistence type="predicted"/>
<comment type="caution">
    <text evidence="1">The sequence shown here is derived from an EMBL/GenBank/DDBJ whole genome shotgun (WGS) entry which is preliminary data.</text>
</comment>
<evidence type="ECO:0000313" key="2">
    <source>
        <dbReference type="Proteomes" id="UP001054252"/>
    </source>
</evidence>
<dbReference type="EMBL" id="BPVZ01000007">
    <property type="protein sequence ID" value="GKU93281.1"/>
    <property type="molecule type" value="Genomic_DNA"/>
</dbReference>
<evidence type="ECO:0000313" key="1">
    <source>
        <dbReference type="EMBL" id="GKU93281.1"/>
    </source>
</evidence>
<keyword evidence="2" id="KW-1185">Reference proteome</keyword>
<gene>
    <name evidence="1" type="ORF">SLEP1_g6886</name>
</gene>